<keyword evidence="4" id="KW-1185">Reference proteome</keyword>
<feature type="domain" description="Integrase SAM-like N-terminal" evidence="2">
    <location>
        <begin position="59"/>
        <end position="96"/>
    </location>
</feature>
<dbReference type="InterPro" id="IPR010998">
    <property type="entry name" value="Integrase_recombinase_N"/>
</dbReference>
<gene>
    <name evidence="3" type="ORF">EIL87_10295</name>
</gene>
<dbReference type="AlphaFoldDB" id="A0A426JX47"/>
<sequence length="126" mass="14256">MVVFAGNDPVTGRRTYLRETINGTDKAAYKRAEKALTKLLAQVDNQRHTPSTVSLSFALDEWMRTSEIEDSTRHTYSGYIDRSIKPALGETAVNKIPARMPEGFYTDLRRCRARRDSRCEATSSPI</sequence>
<keyword evidence="1" id="KW-0238">DNA-binding</keyword>
<name>A0A426JX47_9PSEU</name>
<evidence type="ECO:0000256" key="1">
    <source>
        <dbReference type="ARBA" id="ARBA00023125"/>
    </source>
</evidence>
<dbReference type="Gene3D" id="1.10.150.130">
    <property type="match status" value="1"/>
</dbReference>
<dbReference type="GO" id="GO:0015074">
    <property type="term" value="P:DNA integration"/>
    <property type="evidence" value="ECO:0007669"/>
    <property type="project" value="InterPro"/>
</dbReference>
<evidence type="ECO:0000259" key="2">
    <source>
        <dbReference type="Pfam" id="PF14659"/>
    </source>
</evidence>
<accession>A0A426JX47</accession>
<dbReference type="Pfam" id="PF14659">
    <property type="entry name" value="Phage_int_SAM_3"/>
    <property type="match status" value="1"/>
</dbReference>
<protein>
    <recommendedName>
        <fullName evidence="2">Integrase SAM-like N-terminal domain-containing protein</fullName>
    </recommendedName>
</protein>
<dbReference type="InterPro" id="IPR004107">
    <property type="entry name" value="Integrase_SAM-like_N"/>
</dbReference>
<comment type="caution">
    <text evidence="3">The sequence shown here is derived from an EMBL/GenBank/DDBJ whole genome shotgun (WGS) entry which is preliminary data.</text>
</comment>
<dbReference type="OrthoDB" id="4326943at2"/>
<dbReference type="Proteomes" id="UP000274515">
    <property type="component" value="Unassembled WGS sequence"/>
</dbReference>
<proteinExistence type="predicted"/>
<evidence type="ECO:0000313" key="3">
    <source>
        <dbReference type="EMBL" id="RRO17652.1"/>
    </source>
</evidence>
<organism evidence="3 4">
    <name type="scientific">Saccharopolyspora rhizosphaerae</name>
    <dbReference type="NCBI Taxonomy" id="2492662"/>
    <lineage>
        <taxon>Bacteria</taxon>
        <taxon>Bacillati</taxon>
        <taxon>Actinomycetota</taxon>
        <taxon>Actinomycetes</taxon>
        <taxon>Pseudonocardiales</taxon>
        <taxon>Pseudonocardiaceae</taxon>
        <taxon>Saccharopolyspora</taxon>
    </lineage>
</organism>
<reference evidence="3 4" key="1">
    <citation type="submission" date="2018-11" db="EMBL/GenBank/DDBJ databases">
        <title>Saccharopolyspora rhizosphaerae sp. nov., an actinomycete isolated from rhizosphere soil in Thailand.</title>
        <authorList>
            <person name="Intra B."/>
            <person name="Euanorasetr J."/>
            <person name="Take A."/>
            <person name="Inahashi Y."/>
            <person name="Mori M."/>
            <person name="Panbangred W."/>
            <person name="Matsumoto A."/>
        </authorList>
    </citation>
    <scope>NUCLEOTIDE SEQUENCE [LARGE SCALE GENOMIC DNA]</scope>
    <source>
        <strain evidence="3 4">H219</strain>
    </source>
</reference>
<dbReference type="EMBL" id="RSAA01000008">
    <property type="protein sequence ID" value="RRO17652.1"/>
    <property type="molecule type" value="Genomic_DNA"/>
</dbReference>
<dbReference type="GO" id="GO:0003677">
    <property type="term" value="F:DNA binding"/>
    <property type="evidence" value="ECO:0007669"/>
    <property type="project" value="UniProtKB-KW"/>
</dbReference>
<evidence type="ECO:0000313" key="4">
    <source>
        <dbReference type="Proteomes" id="UP000274515"/>
    </source>
</evidence>